<gene>
    <name evidence="1" type="ORF">METZ01_LOCUS95181</name>
</gene>
<protein>
    <submittedName>
        <fullName evidence="1">Uncharacterized protein</fullName>
    </submittedName>
</protein>
<proteinExistence type="predicted"/>
<reference evidence="1" key="1">
    <citation type="submission" date="2018-05" db="EMBL/GenBank/DDBJ databases">
        <authorList>
            <person name="Lanie J.A."/>
            <person name="Ng W.-L."/>
            <person name="Kazmierczak K.M."/>
            <person name="Andrzejewski T.M."/>
            <person name="Davidsen T.M."/>
            <person name="Wayne K.J."/>
            <person name="Tettelin H."/>
            <person name="Glass J.I."/>
            <person name="Rusch D."/>
            <person name="Podicherti R."/>
            <person name="Tsui H.-C.T."/>
            <person name="Winkler M.E."/>
        </authorList>
    </citation>
    <scope>NUCLEOTIDE SEQUENCE</scope>
</reference>
<dbReference type="SUPFAM" id="SSF55718">
    <property type="entry name" value="SCP-like"/>
    <property type="match status" value="1"/>
</dbReference>
<dbReference type="InterPro" id="IPR036527">
    <property type="entry name" value="SCP2_sterol-bd_dom_sf"/>
</dbReference>
<evidence type="ECO:0000313" key="1">
    <source>
        <dbReference type="EMBL" id="SVA42327.1"/>
    </source>
</evidence>
<dbReference type="Gene3D" id="3.30.1050.10">
    <property type="entry name" value="SCP2 sterol-binding domain"/>
    <property type="match status" value="1"/>
</dbReference>
<organism evidence="1">
    <name type="scientific">marine metagenome</name>
    <dbReference type="NCBI Taxonomy" id="408172"/>
    <lineage>
        <taxon>unclassified sequences</taxon>
        <taxon>metagenomes</taxon>
        <taxon>ecological metagenomes</taxon>
    </lineage>
</organism>
<dbReference type="AlphaFoldDB" id="A0A381VRS8"/>
<sequence>MSTELESWAKKYEELTNSDETIKAMSKYYTCSFMFDMEKAKVIIEMHDGKVKNINTNPQALDPYDFALRASAKTWKEFGQPVPKPMFHGIWSASFQRDLKIEGNHLVLMQNLRNFTVQFELLRKSGVPV</sequence>
<dbReference type="EMBL" id="UINC01009436">
    <property type="protein sequence ID" value="SVA42327.1"/>
    <property type="molecule type" value="Genomic_DNA"/>
</dbReference>
<name>A0A381VRS8_9ZZZZ</name>
<accession>A0A381VRS8</accession>